<keyword evidence="1" id="KW-0812">Transmembrane</keyword>
<protein>
    <submittedName>
        <fullName evidence="2">Uncharacterized protein</fullName>
    </submittedName>
</protein>
<evidence type="ECO:0000256" key="1">
    <source>
        <dbReference type="SAM" id="Phobius"/>
    </source>
</evidence>
<reference evidence="2" key="1">
    <citation type="submission" date="2021-01" db="EMBL/GenBank/DDBJ databases">
        <authorList>
            <person name="Corre E."/>
            <person name="Pelletier E."/>
            <person name="Niang G."/>
            <person name="Scheremetjew M."/>
            <person name="Finn R."/>
            <person name="Kale V."/>
            <person name="Holt S."/>
            <person name="Cochrane G."/>
            <person name="Meng A."/>
            <person name="Brown T."/>
            <person name="Cohen L."/>
        </authorList>
    </citation>
    <scope>NUCLEOTIDE SEQUENCE</scope>
    <source>
        <strain evidence="2">Isolate 1302-5</strain>
    </source>
</reference>
<accession>A0A7S4N185</accession>
<sequence>MSARFGGVFRDLTREQRRLWGVAAGVVVVGTIFKAAYFKVSRGLIIDSMDTRHMNATAHLQEAREFASWAEKDRETRAPKLTQEQRRQLQNYLMLMAENNKEVYPQRKVDSRPPPGA</sequence>
<proteinExistence type="predicted"/>
<dbReference type="EMBL" id="HBKQ01037079">
    <property type="protein sequence ID" value="CAE2258702.1"/>
    <property type="molecule type" value="Transcribed_RNA"/>
</dbReference>
<organism evidence="2">
    <name type="scientific">Odontella aurita</name>
    <dbReference type="NCBI Taxonomy" id="265563"/>
    <lineage>
        <taxon>Eukaryota</taxon>
        <taxon>Sar</taxon>
        <taxon>Stramenopiles</taxon>
        <taxon>Ochrophyta</taxon>
        <taxon>Bacillariophyta</taxon>
        <taxon>Mediophyceae</taxon>
        <taxon>Biddulphiophycidae</taxon>
        <taxon>Eupodiscales</taxon>
        <taxon>Odontellaceae</taxon>
        <taxon>Odontella</taxon>
    </lineage>
</organism>
<evidence type="ECO:0000313" key="2">
    <source>
        <dbReference type="EMBL" id="CAE2258702.1"/>
    </source>
</evidence>
<feature type="transmembrane region" description="Helical" evidence="1">
    <location>
        <begin position="20"/>
        <end position="38"/>
    </location>
</feature>
<gene>
    <name evidence="2" type="ORF">OAUR00152_LOCUS25574</name>
</gene>
<name>A0A7S4N185_9STRA</name>
<keyword evidence="1" id="KW-1133">Transmembrane helix</keyword>
<keyword evidence="1" id="KW-0472">Membrane</keyword>
<dbReference type="AlphaFoldDB" id="A0A7S4N185"/>